<dbReference type="RefSeq" id="WP_188983083.1">
    <property type="nucleotide sequence ID" value="NZ_BMPO01000004.1"/>
</dbReference>
<dbReference type="GO" id="GO:0004029">
    <property type="term" value="F:aldehyde dehydrogenase (NAD+) activity"/>
    <property type="evidence" value="ECO:0007669"/>
    <property type="project" value="TreeGrafter"/>
</dbReference>
<protein>
    <submittedName>
        <fullName evidence="2">NAD(P)-dependent oxidoreductase</fullName>
    </submittedName>
</protein>
<sequence>MSKSRTLLVAGCGDVGGKLGQILAADDWSVFGLRRNVGALPPELLPVVGDLSESRCPEGWPAVSPDYVVFAASADDHDEAGYRAAYVDGVRHLLAWMAERGHRPRRLFFVSSTGVYNQADGEWIDEASPAEPARYSGRLLKEAETLMLQSGIPATVVRLAGIYGPGREWMLRQARQGIRGEDTPPRYANRIHRDDAAGLLAFLIQRDASGQPIDDCYLGVDDDPAPLHEVLDWLRARLQVTETSDEPLKRRSGSKRCSNAKARALGWSPSYPSYRDGYAEMIAKG</sequence>
<keyword evidence="3" id="KW-1185">Reference proteome</keyword>
<evidence type="ECO:0000313" key="3">
    <source>
        <dbReference type="Proteomes" id="UP000635983"/>
    </source>
</evidence>
<evidence type="ECO:0000259" key="1">
    <source>
        <dbReference type="Pfam" id="PF01370"/>
    </source>
</evidence>
<proteinExistence type="predicted"/>
<dbReference type="AlphaFoldDB" id="A0A917UXR3"/>
<reference evidence="2" key="2">
    <citation type="submission" date="2020-09" db="EMBL/GenBank/DDBJ databases">
        <authorList>
            <person name="Sun Q."/>
            <person name="Ohkuma M."/>
        </authorList>
    </citation>
    <scope>NUCLEOTIDE SEQUENCE</scope>
    <source>
        <strain evidence="2">JCM 30078</strain>
    </source>
</reference>
<dbReference type="SUPFAM" id="SSF51735">
    <property type="entry name" value="NAD(P)-binding Rossmann-fold domains"/>
    <property type="match status" value="1"/>
</dbReference>
<dbReference type="PANTHER" id="PTHR48079">
    <property type="entry name" value="PROTEIN YEEZ"/>
    <property type="match status" value="1"/>
</dbReference>
<dbReference type="InterPro" id="IPR051783">
    <property type="entry name" value="NAD(P)-dependent_oxidoreduct"/>
</dbReference>
<feature type="domain" description="NAD-dependent epimerase/dehydratase" evidence="1">
    <location>
        <begin position="8"/>
        <end position="172"/>
    </location>
</feature>
<dbReference type="Pfam" id="PF01370">
    <property type="entry name" value="Epimerase"/>
    <property type="match status" value="1"/>
</dbReference>
<organism evidence="2 3">
    <name type="scientific">Pseudomonas matsuisoli</name>
    <dbReference type="NCBI Taxonomy" id="1515666"/>
    <lineage>
        <taxon>Bacteria</taxon>
        <taxon>Pseudomonadati</taxon>
        <taxon>Pseudomonadota</taxon>
        <taxon>Gammaproteobacteria</taxon>
        <taxon>Pseudomonadales</taxon>
        <taxon>Pseudomonadaceae</taxon>
        <taxon>Pseudomonas</taxon>
    </lineage>
</organism>
<comment type="caution">
    <text evidence="2">The sequence shown here is derived from an EMBL/GenBank/DDBJ whole genome shotgun (WGS) entry which is preliminary data.</text>
</comment>
<evidence type="ECO:0000313" key="2">
    <source>
        <dbReference type="EMBL" id="GGJ93985.1"/>
    </source>
</evidence>
<gene>
    <name evidence="2" type="ORF">GCM10009304_20050</name>
</gene>
<reference evidence="2" key="1">
    <citation type="journal article" date="2014" name="Int. J. Syst. Evol. Microbiol.">
        <title>Complete genome sequence of Corynebacterium casei LMG S-19264T (=DSM 44701T), isolated from a smear-ripened cheese.</title>
        <authorList>
            <consortium name="US DOE Joint Genome Institute (JGI-PGF)"/>
            <person name="Walter F."/>
            <person name="Albersmeier A."/>
            <person name="Kalinowski J."/>
            <person name="Ruckert C."/>
        </authorList>
    </citation>
    <scope>NUCLEOTIDE SEQUENCE</scope>
    <source>
        <strain evidence="2">JCM 30078</strain>
    </source>
</reference>
<name>A0A917UXR3_9PSED</name>
<dbReference type="InterPro" id="IPR036291">
    <property type="entry name" value="NAD(P)-bd_dom_sf"/>
</dbReference>
<dbReference type="PANTHER" id="PTHR48079:SF6">
    <property type="entry name" value="NAD(P)-BINDING DOMAIN-CONTAINING PROTEIN-RELATED"/>
    <property type="match status" value="1"/>
</dbReference>
<accession>A0A917UXR3</accession>
<dbReference type="Proteomes" id="UP000635983">
    <property type="component" value="Unassembled WGS sequence"/>
</dbReference>
<dbReference type="EMBL" id="BMPO01000004">
    <property type="protein sequence ID" value="GGJ93985.1"/>
    <property type="molecule type" value="Genomic_DNA"/>
</dbReference>
<dbReference type="GO" id="GO:0005737">
    <property type="term" value="C:cytoplasm"/>
    <property type="evidence" value="ECO:0007669"/>
    <property type="project" value="TreeGrafter"/>
</dbReference>
<dbReference type="InterPro" id="IPR001509">
    <property type="entry name" value="Epimerase_deHydtase"/>
</dbReference>
<dbReference type="Gene3D" id="3.40.50.720">
    <property type="entry name" value="NAD(P)-binding Rossmann-like Domain"/>
    <property type="match status" value="1"/>
</dbReference>